<dbReference type="OrthoDB" id="1028014at2759"/>
<dbReference type="STRING" id="101091.A0A1C7N7J1"/>
<dbReference type="SUPFAM" id="SSF82199">
    <property type="entry name" value="SET domain"/>
    <property type="match status" value="1"/>
</dbReference>
<reference evidence="2 3" key="1">
    <citation type="submission" date="2016-03" db="EMBL/GenBank/DDBJ databases">
        <title>Choanephora cucurbitarum.</title>
        <authorList>
            <person name="Min B."/>
            <person name="Park H."/>
            <person name="Park J.-H."/>
            <person name="Shin H.-D."/>
            <person name="Choi I.-G."/>
        </authorList>
    </citation>
    <scope>NUCLEOTIDE SEQUENCE [LARGE SCALE GENOMIC DNA]</scope>
    <source>
        <strain evidence="2 3">KUS-F28377</strain>
    </source>
</reference>
<gene>
    <name evidence="2" type="primary">SET6</name>
    <name evidence="2" type="ORF">A0J61_06916</name>
</gene>
<dbReference type="Proteomes" id="UP000093000">
    <property type="component" value="Unassembled WGS sequence"/>
</dbReference>
<sequence length="405" mass="46632">MNNQYLQVAILPGKGRGYEATQTVEAGTIVHVSEPIAAIVSHEWTPETCFWCFEFSYPKKQKIKALTDQDRLTLLQAWGLCTAKQIKNNKLPVFLNNILFCSEHCRDAFKQSQSSLVEWEQLLAAYHRIDVEFKKIVPTTPPIEQVPISKTIDVWTLDSRDDEVLSHWLDQVWDILQDRPEICNREVEPSDITMCRLIATCIVRKNADQTLSTQPFENLMVIQNNELSHFRAHYDHLMLPELNPTSSVQALLLLQTLPAQVLDIIALYAFLKRALTAPLFNTPAIPSVTHALFRAILFRERANSFGLWEMPKQTQSQDEGAITDDLELLGWGIYPSAVYFNHSCDANVIKVREKRNIKFIARRTIEKGQEACISYGIVHEPVERRRARLLENYHFDCQCTRCIYE</sequence>
<dbReference type="AlphaFoldDB" id="A0A1C7N7J1"/>
<evidence type="ECO:0000313" key="3">
    <source>
        <dbReference type="Proteomes" id="UP000093000"/>
    </source>
</evidence>
<dbReference type="InterPro" id="IPR046341">
    <property type="entry name" value="SET_dom_sf"/>
</dbReference>
<comment type="caution">
    <text evidence="2">The sequence shown here is derived from an EMBL/GenBank/DDBJ whole genome shotgun (WGS) entry which is preliminary data.</text>
</comment>
<dbReference type="EMBL" id="LUGH01000441">
    <property type="protein sequence ID" value="OBZ85031.1"/>
    <property type="molecule type" value="Genomic_DNA"/>
</dbReference>
<evidence type="ECO:0000313" key="2">
    <source>
        <dbReference type="EMBL" id="OBZ85031.1"/>
    </source>
</evidence>
<feature type="domain" description="SET" evidence="1">
    <location>
        <begin position="4"/>
        <end position="376"/>
    </location>
</feature>
<dbReference type="PROSITE" id="PS50280">
    <property type="entry name" value="SET"/>
    <property type="match status" value="1"/>
</dbReference>
<evidence type="ECO:0000259" key="1">
    <source>
        <dbReference type="PROSITE" id="PS50280"/>
    </source>
</evidence>
<dbReference type="InParanoid" id="A0A1C7N7J1"/>
<keyword evidence="3" id="KW-1185">Reference proteome</keyword>
<dbReference type="InterPro" id="IPR050869">
    <property type="entry name" value="H3K4_H4K5_MeTrfase"/>
</dbReference>
<proteinExistence type="predicted"/>
<organism evidence="2 3">
    <name type="scientific">Choanephora cucurbitarum</name>
    <dbReference type="NCBI Taxonomy" id="101091"/>
    <lineage>
        <taxon>Eukaryota</taxon>
        <taxon>Fungi</taxon>
        <taxon>Fungi incertae sedis</taxon>
        <taxon>Mucoromycota</taxon>
        <taxon>Mucoromycotina</taxon>
        <taxon>Mucoromycetes</taxon>
        <taxon>Mucorales</taxon>
        <taxon>Mucorineae</taxon>
        <taxon>Choanephoraceae</taxon>
        <taxon>Choanephoroideae</taxon>
        <taxon>Choanephora</taxon>
    </lineage>
</organism>
<accession>A0A1C7N7J1</accession>
<dbReference type="Pfam" id="PF00856">
    <property type="entry name" value="SET"/>
    <property type="match status" value="1"/>
</dbReference>
<dbReference type="PANTHER" id="PTHR12197">
    <property type="entry name" value="HISTONE-LYSINE N-METHYLTRANSFERASE SMYD"/>
    <property type="match status" value="1"/>
</dbReference>
<dbReference type="CDD" id="cd20071">
    <property type="entry name" value="SET_SMYD"/>
    <property type="match status" value="1"/>
</dbReference>
<dbReference type="Gene3D" id="2.170.270.10">
    <property type="entry name" value="SET domain"/>
    <property type="match status" value="1"/>
</dbReference>
<dbReference type="InterPro" id="IPR001214">
    <property type="entry name" value="SET_dom"/>
</dbReference>
<feature type="non-terminal residue" evidence="2">
    <location>
        <position position="405"/>
    </location>
</feature>
<dbReference type="PANTHER" id="PTHR12197:SF294">
    <property type="entry name" value="POTENTIAL PROTEIN LYSINE METHYLTRANSFERASE SET6"/>
    <property type="match status" value="1"/>
</dbReference>
<name>A0A1C7N7J1_9FUNG</name>
<protein>
    <recommendedName>
        <fullName evidence="1">SET domain-containing protein</fullName>
    </recommendedName>
</protein>
<dbReference type="GO" id="GO:0005634">
    <property type="term" value="C:nucleus"/>
    <property type="evidence" value="ECO:0007669"/>
    <property type="project" value="TreeGrafter"/>
</dbReference>